<keyword evidence="1" id="KW-0472">Membrane</keyword>
<accession>A0ABU5I7R5</accession>
<organism evidence="2 3">
    <name type="scientific">Azohydromonas lata</name>
    <dbReference type="NCBI Taxonomy" id="45677"/>
    <lineage>
        <taxon>Bacteria</taxon>
        <taxon>Pseudomonadati</taxon>
        <taxon>Pseudomonadota</taxon>
        <taxon>Betaproteobacteria</taxon>
        <taxon>Burkholderiales</taxon>
        <taxon>Sphaerotilaceae</taxon>
        <taxon>Azohydromonas</taxon>
    </lineage>
</organism>
<keyword evidence="1" id="KW-0812">Transmembrane</keyword>
<reference evidence="2 3" key="1">
    <citation type="submission" date="2023-11" db="EMBL/GenBank/DDBJ databases">
        <title>Draft genome of Azohydromonas lata strain H1 (DSM1123), a polyhydroxyalkanoate producer.</title>
        <authorList>
            <person name="Traversa D."/>
            <person name="D'Addabbo P."/>
            <person name="Pazzani C."/>
            <person name="Manzari C."/>
            <person name="Chiara M."/>
            <person name="Scrascia M."/>
        </authorList>
    </citation>
    <scope>NUCLEOTIDE SEQUENCE [LARGE SCALE GENOMIC DNA]</scope>
    <source>
        <strain evidence="2 3">H1</strain>
        <plasmid evidence="2">unnamed</plasmid>
    </source>
</reference>
<geneLocation type="plasmid" evidence="2">
    <name>unnamed</name>
</geneLocation>
<feature type="transmembrane region" description="Helical" evidence="1">
    <location>
        <begin position="6"/>
        <end position="27"/>
    </location>
</feature>
<name>A0ABU5I7R5_9BURK</name>
<dbReference type="Proteomes" id="UP001293718">
    <property type="component" value="Unassembled WGS sequence"/>
</dbReference>
<gene>
    <name evidence="2" type="ORF">SM757_00385</name>
</gene>
<evidence type="ECO:0000313" key="2">
    <source>
        <dbReference type="EMBL" id="MDZ5455018.1"/>
    </source>
</evidence>
<keyword evidence="2" id="KW-0614">Plasmid</keyword>
<sequence>MKGLVAFVLFTQMMATAAVLAALKLRTALGAPGVTSRQFVLIAAAMWLPTAITFVLVMNVALEKWALRPLPAIPVLLLALLVPGVAIASLLLRRASRRAQRAEVLGT</sequence>
<dbReference type="EMBL" id="JAXOJX010000001">
    <property type="protein sequence ID" value="MDZ5455018.1"/>
    <property type="molecule type" value="Genomic_DNA"/>
</dbReference>
<protein>
    <submittedName>
        <fullName evidence="2">Uncharacterized protein</fullName>
    </submittedName>
</protein>
<keyword evidence="3" id="KW-1185">Reference proteome</keyword>
<dbReference type="RefSeq" id="WP_322464118.1">
    <property type="nucleotide sequence ID" value="NZ_JAXOJX010000001.1"/>
</dbReference>
<keyword evidence="1" id="KW-1133">Transmembrane helix</keyword>
<proteinExistence type="predicted"/>
<evidence type="ECO:0000256" key="1">
    <source>
        <dbReference type="SAM" id="Phobius"/>
    </source>
</evidence>
<evidence type="ECO:0000313" key="3">
    <source>
        <dbReference type="Proteomes" id="UP001293718"/>
    </source>
</evidence>
<feature type="transmembrane region" description="Helical" evidence="1">
    <location>
        <begin position="73"/>
        <end position="92"/>
    </location>
</feature>
<comment type="caution">
    <text evidence="2">The sequence shown here is derived from an EMBL/GenBank/DDBJ whole genome shotgun (WGS) entry which is preliminary data.</text>
</comment>
<feature type="transmembrane region" description="Helical" evidence="1">
    <location>
        <begin position="39"/>
        <end position="61"/>
    </location>
</feature>